<proteinExistence type="predicted"/>
<keyword evidence="2" id="KW-1185">Reference proteome</keyword>
<dbReference type="EMBL" id="ML992510">
    <property type="protein sequence ID" value="KAF2221639.1"/>
    <property type="molecule type" value="Genomic_DNA"/>
</dbReference>
<organism evidence="1 2">
    <name type="scientific">Elsinoe ampelina</name>
    <dbReference type="NCBI Taxonomy" id="302913"/>
    <lineage>
        <taxon>Eukaryota</taxon>
        <taxon>Fungi</taxon>
        <taxon>Dikarya</taxon>
        <taxon>Ascomycota</taxon>
        <taxon>Pezizomycotina</taxon>
        <taxon>Dothideomycetes</taxon>
        <taxon>Dothideomycetidae</taxon>
        <taxon>Myriangiales</taxon>
        <taxon>Elsinoaceae</taxon>
        <taxon>Elsinoe</taxon>
    </lineage>
</organism>
<accession>A0A6A6G7T6</accession>
<gene>
    <name evidence="1" type="ORF">BDZ85DRAFT_19540</name>
</gene>
<protein>
    <submittedName>
        <fullName evidence="1">Uncharacterized protein</fullName>
    </submittedName>
</protein>
<evidence type="ECO:0000313" key="2">
    <source>
        <dbReference type="Proteomes" id="UP000799538"/>
    </source>
</evidence>
<sequence>MTNRSPKVPSPACDYSMQGFFRRFARSSSCNDASVGSWQRSDLAEGVCCYWIDTRKPGSSTASWSCEVEVWHIAVTPPHHHGPWFVVVMLGIERRSSAILSMSQHPLHRRAVMDTPVFGGTRPTDRERKLIACLVKLPDENFLGKCDILVLTDGFQPTFVTRSLG</sequence>
<dbReference type="AlphaFoldDB" id="A0A6A6G7T6"/>
<dbReference type="Proteomes" id="UP000799538">
    <property type="component" value="Unassembled WGS sequence"/>
</dbReference>
<evidence type="ECO:0000313" key="1">
    <source>
        <dbReference type="EMBL" id="KAF2221639.1"/>
    </source>
</evidence>
<reference evidence="2" key="1">
    <citation type="journal article" date="2020" name="Stud. Mycol.">
        <title>101 Dothideomycetes genomes: A test case for predicting lifestyles and emergence of pathogens.</title>
        <authorList>
            <person name="Haridas S."/>
            <person name="Albert R."/>
            <person name="Binder M."/>
            <person name="Bloem J."/>
            <person name="LaButti K."/>
            <person name="Salamov A."/>
            <person name="Andreopoulos B."/>
            <person name="Baker S."/>
            <person name="Barry K."/>
            <person name="Bills G."/>
            <person name="Bluhm B."/>
            <person name="Cannon C."/>
            <person name="Castanera R."/>
            <person name="Culley D."/>
            <person name="Daum C."/>
            <person name="Ezra D."/>
            <person name="Gonzalez J."/>
            <person name="Henrissat B."/>
            <person name="Kuo A."/>
            <person name="Liang C."/>
            <person name="Lipzen A."/>
            <person name="Lutzoni F."/>
            <person name="Magnuson J."/>
            <person name="Mondo S."/>
            <person name="Nolan M."/>
            <person name="Ohm R."/>
            <person name="Pangilinan J."/>
            <person name="Park H.-J."/>
            <person name="Ramirez L."/>
            <person name="Alfaro M."/>
            <person name="Sun H."/>
            <person name="Tritt A."/>
            <person name="Yoshinaga Y."/>
            <person name="Zwiers L.-H."/>
            <person name="Turgeon B."/>
            <person name="Goodwin S."/>
            <person name="Spatafora J."/>
            <person name="Crous P."/>
            <person name="Grigoriev I."/>
        </authorList>
    </citation>
    <scope>NUCLEOTIDE SEQUENCE [LARGE SCALE GENOMIC DNA]</scope>
    <source>
        <strain evidence="2">CECT 20119</strain>
    </source>
</reference>
<name>A0A6A6G7T6_9PEZI</name>